<dbReference type="PANTHER" id="PTHR45896">
    <property type="entry name" value="N-ALPHA-ACETYLTRANSFERASE 30"/>
    <property type="match status" value="1"/>
</dbReference>
<dbReference type="GO" id="GO:0031417">
    <property type="term" value="C:NatC complex"/>
    <property type="evidence" value="ECO:0007669"/>
    <property type="project" value="TreeGrafter"/>
</dbReference>
<keyword evidence="6" id="KW-1185">Reference proteome</keyword>
<gene>
    <name evidence="5" type="ORF">BJ684DRAFT_10468</name>
</gene>
<keyword evidence="1 5" id="KW-0808">Transferase</keyword>
<dbReference type="InterPro" id="IPR044542">
    <property type="entry name" value="NAA30-like"/>
</dbReference>
<dbReference type="PANTHER" id="PTHR45896:SF1">
    <property type="entry name" value="N-ALPHA-ACETYLTRANSFERASE 30"/>
    <property type="match status" value="1"/>
</dbReference>
<proteinExistence type="inferred from homology"/>
<evidence type="ECO:0000259" key="4">
    <source>
        <dbReference type="PROSITE" id="PS51186"/>
    </source>
</evidence>
<dbReference type="CDD" id="cd04301">
    <property type="entry name" value="NAT_SF"/>
    <property type="match status" value="1"/>
</dbReference>
<protein>
    <submittedName>
        <fullName evidence="5">Acyl-CoA N-acyltransferase</fullName>
    </submittedName>
</protein>
<dbReference type="InterPro" id="IPR016181">
    <property type="entry name" value="Acyl_CoA_acyltransferase"/>
</dbReference>
<accession>A0A4P9Y2M0</accession>
<dbReference type="Proteomes" id="UP000267251">
    <property type="component" value="Unassembled WGS sequence"/>
</dbReference>
<feature type="domain" description="N-acetyltransferase" evidence="4">
    <location>
        <begin position="15"/>
        <end position="163"/>
    </location>
</feature>
<evidence type="ECO:0000256" key="3">
    <source>
        <dbReference type="ARBA" id="ARBA00024025"/>
    </source>
</evidence>
<dbReference type="AlphaFoldDB" id="A0A4P9Y2M0"/>
<dbReference type="PROSITE" id="PS51186">
    <property type="entry name" value="GNAT"/>
    <property type="match status" value="1"/>
</dbReference>
<reference evidence="6" key="1">
    <citation type="journal article" date="2018" name="Nat. Microbiol.">
        <title>Leveraging single-cell genomics to expand the fungal tree of life.</title>
        <authorList>
            <person name="Ahrendt S.R."/>
            <person name="Quandt C.A."/>
            <person name="Ciobanu D."/>
            <person name="Clum A."/>
            <person name="Salamov A."/>
            <person name="Andreopoulos B."/>
            <person name="Cheng J.F."/>
            <person name="Woyke T."/>
            <person name="Pelin A."/>
            <person name="Henrissat B."/>
            <person name="Reynolds N.K."/>
            <person name="Benny G.L."/>
            <person name="Smith M.E."/>
            <person name="James T.Y."/>
            <person name="Grigoriev I.V."/>
        </authorList>
    </citation>
    <scope>NUCLEOTIDE SEQUENCE [LARGE SCALE GENOMIC DNA]</scope>
</reference>
<comment type="similarity">
    <text evidence="3">Belongs to the acetyltransferase family. MAK3 subfamily.</text>
</comment>
<dbReference type="OrthoDB" id="249099at2759"/>
<evidence type="ECO:0000313" key="5">
    <source>
        <dbReference type="EMBL" id="RKP13156.1"/>
    </source>
</evidence>
<organism evidence="5 6">
    <name type="scientific">Piptocephalis cylindrospora</name>
    <dbReference type="NCBI Taxonomy" id="1907219"/>
    <lineage>
        <taxon>Eukaryota</taxon>
        <taxon>Fungi</taxon>
        <taxon>Fungi incertae sedis</taxon>
        <taxon>Zoopagomycota</taxon>
        <taxon>Zoopagomycotina</taxon>
        <taxon>Zoopagomycetes</taxon>
        <taxon>Zoopagales</taxon>
        <taxon>Piptocephalidaceae</taxon>
        <taxon>Piptocephalis</taxon>
    </lineage>
</organism>
<dbReference type="Pfam" id="PF00583">
    <property type="entry name" value="Acetyltransf_1"/>
    <property type="match status" value="1"/>
</dbReference>
<sequence length="194" mass="22178">MSTTDLGQGSSQAPIQYEQYRDEKQLPAIMALIAKDLSEPYSIYTYRYFLHSWPSLCFLANVEEGCIGTIICRLAEHGDVQRGYIAMLAVSTTQRKRGIGTQLVERAIEEMRRLGADEIVLETETTNRGALHLYERLGFARDKRLHRYYLNGVDAFRLKLWTSSSILRASQLRVRAKDDQEDTSIPFGQIPRLS</sequence>
<evidence type="ECO:0000313" key="6">
    <source>
        <dbReference type="Proteomes" id="UP000267251"/>
    </source>
</evidence>
<dbReference type="SUPFAM" id="SSF55729">
    <property type="entry name" value="Acyl-CoA N-acyltransferases (Nat)"/>
    <property type="match status" value="1"/>
</dbReference>
<name>A0A4P9Y2M0_9FUNG</name>
<dbReference type="Gene3D" id="3.40.630.30">
    <property type="match status" value="1"/>
</dbReference>
<dbReference type="GO" id="GO:0004596">
    <property type="term" value="F:protein-N-terminal amino-acid acetyltransferase activity"/>
    <property type="evidence" value="ECO:0007669"/>
    <property type="project" value="InterPro"/>
</dbReference>
<dbReference type="EMBL" id="KZ988093">
    <property type="protein sequence ID" value="RKP13156.1"/>
    <property type="molecule type" value="Genomic_DNA"/>
</dbReference>
<evidence type="ECO:0000256" key="1">
    <source>
        <dbReference type="ARBA" id="ARBA00022679"/>
    </source>
</evidence>
<dbReference type="InterPro" id="IPR000182">
    <property type="entry name" value="GNAT_dom"/>
</dbReference>
<keyword evidence="2 5" id="KW-0012">Acyltransferase</keyword>
<evidence type="ECO:0000256" key="2">
    <source>
        <dbReference type="ARBA" id="ARBA00023315"/>
    </source>
</evidence>